<evidence type="ECO:0000259" key="2">
    <source>
        <dbReference type="PROSITE" id="PS51379"/>
    </source>
</evidence>
<gene>
    <name evidence="3" type="ORF">SAMN05192532_105191</name>
</gene>
<dbReference type="InterPro" id="IPR017896">
    <property type="entry name" value="4Fe4S_Fe-S-bd"/>
</dbReference>
<protein>
    <recommendedName>
        <fullName evidence="2">4Fe-4S ferredoxin-type domain-containing protein</fullName>
    </recommendedName>
</protein>
<dbReference type="RefSeq" id="WP_091662248.1">
    <property type="nucleotide sequence ID" value="NZ_FONT01000005.1"/>
</dbReference>
<feature type="signal peptide" evidence="1">
    <location>
        <begin position="1"/>
        <end position="25"/>
    </location>
</feature>
<dbReference type="STRING" id="930128.SAMN05192532_105191"/>
<evidence type="ECO:0000313" key="3">
    <source>
        <dbReference type="EMBL" id="SFE89286.1"/>
    </source>
</evidence>
<dbReference type="EMBL" id="FONT01000005">
    <property type="protein sequence ID" value="SFE89286.1"/>
    <property type="molecule type" value="Genomic_DNA"/>
</dbReference>
<organism evidence="3 4">
    <name type="scientific">Alteribacillus iranensis</name>
    <dbReference type="NCBI Taxonomy" id="930128"/>
    <lineage>
        <taxon>Bacteria</taxon>
        <taxon>Bacillati</taxon>
        <taxon>Bacillota</taxon>
        <taxon>Bacilli</taxon>
        <taxon>Bacillales</taxon>
        <taxon>Bacillaceae</taxon>
        <taxon>Alteribacillus</taxon>
    </lineage>
</organism>
<keyword evidence="1" id="KW-0732">Signal</keyword>
<name>A0A1I2E9K9_9BACI</name>
<evidence type="ECO:0000313" key="4">
    <source>
        <dbReference type="Proteomes" id="UP000199516"/>
    </source>
</evidence>
<dbReference type="AlphaFoldDB" id="A0A1I2E9K9"/>
<dbReference type="OrthoDB" id="6571992at2"/>
<proteinExistence type="predicted"/>
<feature type="domain" description="4Fe-4S ferredoxin-type" evidence="2">
    <location>
        <begin position="169"/>
        <end position="198"/>
    </location>
</feature>
<accession>A0A1I2E9K9</accession>
<feature type="chain" id="PRO_5011738815" description="4Fe-4S ferredoxin-type domain-containing protein" evidence="1">
    <location>
        <begin position="26"/>
        <end position="232"/>
    </location>
</feature>
<dbReference type="PROSITE" id="PS51379">
    <property type="entry name" value="4FE4S_FER_2"/>
    <property type="match status" value="1"/>
</dbReference>
<sequence>MKRLFILYISVALLLLGLAACSSNAEIDEDNLDAAYASSEDELGEEKGIYIDEENNTVKVYATVNGKYLSEPTRHGLNWVEGNYGDEAVFKSYANPLSFYEALETIGGEPATAKGEDSDDGFEETEEGKVIQGDPVNVTISWEGAEKEYDVNEVMVDSTGREIAYRYGGNYDNAKENMTGCFMCFDSCPVGVISNSAQPVGTFDDGEAEFHGNPDILPEDGEPVVVTYSFDK</sequence>
<dbReference type="InterPro" id="IPR047750">
    <property type="entry name" value="YdjY-like"/>
</dbReference>
<keyword evidence="4" id="KW-1185">Reference proteome</keyword>
<dbReference type="NCBIfam" id="NF040466">
    <property type="entry name" value="ydjY_domain"/>
    <property type="match status" value="1"/>
</dbReference>
<dbReference type="Proteomes" id="UP000199516">
    <property type="component" value="Unassembled WGS sequence"/>
</dbReference>
<evidence type="ECO:0000256" key="1">
    <source>
        <dbReference type="SAM" id="SignalP"/>
    </source>
</evidence>
<reference evidence="3 4" key="1">
    <citation type="submission" date="2016-10" db="EMBL/GenBank/DDBJ databases">
        <authorList>
            <person name="de Groot N.N."/>
        </authorList>
    </citation>
    <scope>NUCLEOTIDE SEQUENCE [LARGE SCALE GENOMIC DNA]</scope>
    <source>
        <strain evidence="3 4">DSM 23995</strain>
    </source>
</reference>
<dbReference type="PROSITE" id="PS51257">
    <property type="entry name" value="PROKAR_LIPOPROTEIN"/>
    <property type="match status" value="1"/>
</dbReference>